<organism evidence="3 4">
    <name type="scientific">Terriglobus roseus (strain DSM 18391 / NRRL B-41598 / KBS 63)</name>
    <dbReference type="NCBI Taxonomy" id="926566"/>
    <lineage>
        <taxon>Bacteria</taxon>
        <taxon>Pseudomonadati</taxon>
        <taxon>Acidobacteriota</taxon>
        <taxon>Terriglobia</taxon>
        <taxon>Terriglobales</taxon>
        <taxon>Acidobacteriaceae</taxon>
        <taxon>Terriglobus</taxon>
    </lineage>
</organism>
<dbReference type="SUPFAM" id="SSF53756">
    <property type="entry name" value="UDP-Glycosyltransferase/glycogen phosphorylase"/>
    <property type="match status" value="1"/>
</dbReference>
<dbReference type="Pfam" id="PF00534">
    <property type="entry name" value="Glycos_transf_1"/>
    <property type="match status" value="1"/>
</dbReference>
<dbReference type="RefSeq" id="WP_014787828.1">
    <property type="nucleotide sequence ID" value="NC_018014.1"/>
</dbReference>
<dbReference type="PATRIC" id="fig|926566.3.peg.4314"/>
<dbReference type="PANTHER" id="PTHR46401:SF2">
    <property type="entry name" value="GLYCOSYLTRANSFERASE WBBK-RELATED"/>
    <property type="match status" value="1"/>
</dbReference>
<dbReference type="PANTHER" id="PTHR46401">
    <property type="entry name" value="GLYCOSYLTRANSFERASE WBBK-RELATED"/>
    <property type="match status" value="1"/>
</dbReference>
<dbReference type="OrthoDB" id="9797829at2"/>
<dbReference type="eggNOG" id="COG0438">
    <property type="taxonomic scope" value="Bacteria"/>
</dbReference>
<gene>
    <name evidence="3" type="ordered locus">Terro_4371</name>
</gene>
<protein>
    <submittedName>
        <fullName evidence="3">Glycosyltransferase</fullName>
    </submittedName>
</protein>
<dbReference type="Gene3D" id="3.40.50.2000">
    <property type="entry name" value="Glycogen Phosphorylase B"/>
    <property type="match status" value="2"/>
</dbReference>
<proteinExistence type="predicted"/>
<dbReference type="AlphaFoldDB" id="I3ZMV0"/>
<evidence type="ECO:0000256" key="1">
    <source>
        <dbReference type="ARBA" id="ARBA00022679"/>
    </source>
</evidence>
<dbReference type="HOGENOM" id="CLU_009583_27_2_0"/>
<evidence type="ECO:0000259" key="2">
    <source>
        <dbReference type="Pfam" id="PF00534"/>
    </source>
</evidence>
<dbReference type="CDD" id="cd03809">
    <property type="entry name" value="GT4_MtfB-like"/>
    <property type="match status" value="1"/>
</dbReference>
<dbReference type="InterPro" id="IPR001296">
    <property type="entry name" value="Glyco_trans_1"/>
</dbReference>
<dbReference type="GO" id="GO:0009103">
    <property type="term" value="P:lipopolysaccharide biosynthetic process"/>
    <property type="evidence" value="ECO:0007669"/>
    <property type="project" value="TreeGrafter"/>
</dbReference>
<dbReference type="KEGG" id="trs:Terro_4371"/>
<dbReference type="Proteomes" id="UP000006056">
    <property type="component" value="Chromosome"/>
</dbReference>
<sequence length="383" mass="40909">MRNSTPHIEPLAVPERRIAINGRFLTQAITGVQRYALEVVRALDKLLADGLIPTPTEPVQILAPPGTHIAEPFQTLQLRHVGHGNGQLWEQLSLPLYCRNAVLFTPAGGSPLLHRRHVFTLPDAGVFATPQAYTAAYRAWYSTHHRLAVTNPDLQLLTVSQFSRRELARTLHLDPAKIAVTLEGHEHALAPTADPTILGRLGLHPGGFLLGVGSANPNKNFQALLAAFGILRDTMPPDTAPTLVVVGGGDARIFGADAHALEGVVRAGYLTDGELRALYEAAAAFLFPSTYEGFGLPPLEAMALGCPVICSNAASLPEVVGNAALMVDPHDAPAIAAAMRTLLTDAAARHDLIGRGRAQAARFTWEATAIATWNLLLASARTQ</sequence>
<name>I3ZMV0_TERRK</name>
<accession>I3ZMV0</accession>
<keyword evidence="1 3" id="KW-0808">Transferase</keyword>
<dbReference type="EMBL" id="CP003379">
    <property type="protein sequence ID" value="AFL90568.1"/>
    <property type="molecule type" value="Genomic_DNA"/>
</dbReference>
<evidence type="ECO:0000313" key="3">
    <source>
        <dbReference type="EMBL" id="AFL90568.1"/>
    </source>
</evidence>
<dbReference type="GO" id="GO:0016757">
    <property type="term" value="F:glycosyltransferase activity"/>
    <property type="evidence" value="ECO:0007669"/>
    <property type="project" value="InterPro"/>
</dbReference>
<evidence type="ECO:0000313" key="4">
    <source>
        <dbReference type="Proteomes" id="UP000006056"/>
    </source>
</evidence>
<dbReference type="STRING" id="926566.Terro_4371"/>
<keyword evidence="4" id="KW-1185">Reference proteome</keyword>
<reference evidence="3 4" key="1">
    <citation type="submission" date="2012-06" db="EMBL/GenBank/DDBJ databases">
        <title>Complete genome of Terriglobus roseus DSM 18391.</title>
        <authorList>
            <consortium name="US DOE Joint Genome Institute (JGI-PGF)"/>
            <person name="Lucas S."/>
            <person name="Copeland A."/>
            <person name="Lapidus A."/>
            <person name="Glavina del Rio T."/>
            <person name="Dalin E."/>
            <person name="Tice H."/>
            <person name="Bruce D."/>
            <person name="Goodwin L."/>
            <person name="Pitluck S."/>
            <person name="Peters L."/>
            <person name="Mikhailova N."/>
            <person name="Munk A.C.C."/>
            <person name="Kyrpides N."/>
            <person name="Mavromatis K."/>
            <person name="Ivanova N."/>
            <person name="Brettin T."/>
            <person name="Detter J.C."/>
            <person name="Han C."/>
            <person name="Larimer F."/>
            <person name="Land M."/>
            <person name="Hauser L."/>
            <person name="Markowitz V."/>
            <person name="Cheng J.-F."/>
            <person name="Hugenholtz P."/>
            <person name="Woyke T."/>
            <person name="Wu D."/>
            <person name="Brambilla E."/>
            <person name="Klenk H.-P."/>
            <person name="Eisen J.A."/>
        </authorList>
    </citation>
    <scope>NUCLEOTIDE SEQUENCE [LARGE SCALE GENOMIC DNA]</scope>
    <source>
        <strain evidence="4">DSM 18391 / NRRL B-41598 / KBS 63</strain>
    </source>
</reference>
<feature type="domain" description="Glycosyl transferase family 1" evidence="2">
    <location>
        <begin position="208"/>
        <end position="358"/>
    </location>
</feature>